<gene>
    <name evidence="1" type="ORF">HK100_000291</name>
</gene>
<name>A0AAD5XCM2_9FUNG</name>
<evidence type="ECO:0000313" key="1">
    <source>
        <dbReference type="EMBL" id="KAJ3119491.1"/>
    </source>
</evidence>
<dbReference type="Proteomes" id="UP001211907">
    <property type="component" value="Unassembled WGS sequence"/>
</dbReference>
<comment type="caution">
    <text evidence="1">The sequence shown here is derived from an EMBL/GenBank/DDBJ whole genome shotgun (WGS) entry which is preliminary data.</text>
</comment>
<sequence length="92" mass="9920">MTIAKSVVIIPAVVVPTEFPPDADSDTSVAALNKAALKAAQEDDVQETTAIGSQHDPEGVYPLCCRYHSLNARKESQKSLQEYFKQVSDNAA</sequence>
<accession>A0AAD5XCM2</accession>
<organism evidence="1 2">
    <name type="scientific">Physocladia obscura</name>
    <dbReference type="NCBI Taxonomy" id="109957"/>
    <lineage>
        <taxon>Eukaryota</taxon>
        <taxon>Fungi</taxon>
        <taxon>Fungi incertae sedis</taxon>
        <taxon>Chytridiomycota</taxon>
        <taxon>Chytridiomycota incertae sedis</taxon>
        <taxon>Chytridiomycetes</taxon>
        <taxon>Chytridiales</taxon>
        <taxon>Chytriomycetaceae</taxon>
        <taxon>Physocladia</taxon>
    </lineage>
</organism>
<evidence type="ECO:0000313" key="2">
    <source>
        <dbReference type="Proteomes" id="UP001211907"/>
    </source>
</evidence>
<reference evidence="1" key="1">
    <citation type="submission" date="2020-05" db="EMBL/GenBank/DDBJ databases">
        <title>Phylogenomic resolution of chytrid fungi.</title>
        <authorList>
            <person name="Stajich J.E."/>
            <person name="Amses K."/>
            <person name="Simmons R."/>
            <person name="Seto K."/>
            <person name="Myers J."/>
            <person name="Bonds A."/>
            <person name="Quandt C.A."/>
            <person name="Barry K."/>
            <person name="Liu P."/>
            <person name="Grigoriev I."/>
            <person name="Longcore J.E."/>
            <person name="James T.Y."/>
        </authorList>
    </citation>
    <scope>NUCLEOTIDE SEQUENCE</scope>
    <source>
        <strain evidence="1">JEL0513</strain>
    </source>
</reference>
<proteinExistence type="predicted"/>
<dbReference type="EMBL" id="JADGJH010001055">
    <property type="protein sequence ID" value="KAJ3119491.1"/>
    <property type="molecule type" value="Genomic_DNA"/>
</dbReference>
<keyword evidence="2" id="KW-1185">Reference proteome</keyword>
<dbReference type="AlphaFoldDB" id="A0AAD5XCM2"/>
<protein>
    <submittedName>
        <fullName evidence="1">Uncharacterized protein</fullName>
    </submittedName>
</protein>